<proteinExistence type="predicted"/>
<dbReference type="EMBL" id="BQKI01000086">
    <property type="protein sequence ID" value="GJN34791.1"/>
    <property type="molecule type" value="Genomic_DNA"/>
</dbReference>
<dbReference type="PANTHER" id="PTHR33115">
    <property type="entry name" value="ARM REPEAT SUPERFAMILY PROTEIN"/>
    <property type="match status" value="1"/>
</dbReference>
<gene>
    <name evidence="2" type="primary">gb23487</name>
    <name evidence="2" type="ORF">PR202_gb23487</name>
</gene>
<name>A0AAV5FJ28_ELECO</name>
<reference evidence="2" key="2">
    <citation type="submission" date="2021-12" db="EMBL/GenBank/DDBJ databases">
        <title>Resequencing data analysis of finger millet.</title>
        <authorList>
            <person name="Hatakeyama M."/>
            <person name="Aluri S."/>
            <person name="Balachadran M.T."/>
            <person name="Sivarajan S.R."/>
            <person name="Poveda L."/>
            <person name="Shimizu-Inatsugi R."/>
            <person name="Schlapbach R."/>
            <person name="Sreeman S.M."/>
            <person name="Shimizu K.K."/>
        </authorList>
    </citation>
    <scope>NUCLEOTIDE SEQUENCE</scope>
</reference>
<feature type="transmembrane region" description="Helical" evidence="1">
    <location>
        <begin position="135"/>
        <end position="154"/>
    </location>
</feature>
<keyword evidence="1" id="KW-0812">Transmembrane</keyword>
<dbReference type="PANTHER" id="PTHR33115:SF22">
    <property type="entry name" value="OS12G0449900 PROTEIN"/>
    <property type="match status" value="1"/>
</dbReference>
<reference evidence="2" key="1">
    <citation type="journal article" date="2018" name="DNA Res.">
        <title>Multiple hybrid de novo genome assembly of finger millet, an orphan allotetraploid crop.</title>
        <authorList>
            <person name="Hatakeyama M."/>
            <person name="Aluri S."/>
            <person name="Balachadran M.T."/>
            <person name="Sivarajan S.R."/>
            <person name="Patrignani A."/>
            <person name="Gruter S."/>
            <person name="Poveda L."/>
            <person name="Shimizu-Inatsugi R."/>
            <person name="Baeten J."/>
            <person name="Francoijs K.J."/>
            <person name="Nataraja K.N."/>
            <person name="Reddy Y.A.N."/>
            <person name="Phadnis S."/>
            <person name="Ravikumar R.L."/>
            <person name="Schlapbach R."/>
            <person name="Sreeman S.M."/>
            <person name="Shimizu K.K."/>
        </authorList>
    </citation>
    <scope>NUCLEOTIDE SEQUENCE</scope>
</reference>
<evidence type="ECO:0000313" key="2">
    <source>
        <dbReference type="EMBL" id="GJN34791.1"/>
    </source>
</evidence>
<sequence>MGLLSRPPEERFINSHAAYMGYLLMGVKGLSFLLLTWSTVVLLGDFVSMLDKKDFWSVTMITLMQTAGIFDVFMNQRLSKLGYSYFALLGSKFNNQPDPEFEGLSRVLVLVITVAWILMMLGQLLALSIVLLPLAVLYSLGLYICIVIALWRLVQRDYHGGAADSSDAANLKPALDVLYSLAVVQGSLFCYRTAYAFAGRGAAKKVIDKYKMTDLRVIDAVQDYFHETRSGCDKDPSFCKDRDLITYAVSLMVPGSPEGDSFYSGVSVLDAIIVAERWGRRRKEIEHLLLGSGQLSNIPHKLLCTLDSKRVGTEMKTRAARIVKHIAGCVNLEQYPSGIHRVVCLLPTSPQDCCVNTDETELMQLGMGILVELATATDNCRIMSNTDGFLSRFVVPLIPVLDANSSPYLASETMASGSLKLIARLIAVPGDTGIKMRCEISSNSDLIYDMESIVDINRVDCDSELRAAAATILRDLSMDILSWKIASGSRGISIMVLLGTFFDDTTDRSTKIGRYSEEFITALLYLMLKTMAADTDFAHSLHELASEFCSEQGLPFKSLALLVEGGWELLA</sequence>
<accession>A0AAV5FJ28</accession>
<keyword evidence="1" id="KW-0472">Membrane</keyword>
<dbReference type="AlphaFoldDB" id="A0AAV5FJ28"/>
<feature type="transmembrane region" description="Helical" evidence="1">
    <location>
        <begin position="55"/>
        <end position="74"/>
    </location>
</feature>
<dbReference type="Proteomes" id="UP001054889">
    <property type="component" value="Unassembled WGS sequence"/>
</dbReference>
<comment type="caution">
    <text evidence="2">The sequence shown here is derived from an EMBL/GenBank/DDBJ whole genome shotgun (WGS) entry which is preliminary data.</text>
</comment>
<feature type="transmembrane region" description="Helical" evidence="1">
    <location>
        <begin position="107"/>
        <end position="129"/>
    </location>
</feature>
<protein>
    <submittedName>
        <fullName evidence="2">Uncharacterized protein</fullName>
    </submittedName>
</protein>
<feature type="transmembrane region" description="Helical" evidence="1">
    <location>
        <begin position="21"/>
        <end position="43"/>
    </location>
</feature>
<keyword evidence="3" id="KW-1185">Reference proteome</keyword>
<evidence type="ECO:0000256" key="1">
    <source>
        <dbReference type="SAM" id="Phobius"/>
    </source>
</evidence>
<organism evidence="2 3">
    <name type="scientific">Eleusine coracana subsp. coracana</name>
    <dbReference type="NCBI Taxonomy" id="191504"/>
    <lineage>
        <taxon>Eukaryota</taxon>
        <taxon>Viridiplantae</taxon>
        <taxon>Streptophyta</taxon>
        <taxon>Embryophyta</taxon>
        <taxon>Tracheophyta</taxon>
        <taxon>Spermatophyta</taxon>
        <taxon>Magnoliopsida</taxon>
        <taxon>Liliopsida</taxon>
        <taxon>Poales</taxon>
        <taxon>Poaceae</taxon>
        <taxon>PACMAD clade</taxon>
        <taxon>Chloridoideae</taxon>
        <taxon>Cynodonteae</taxon>
        <taxon>Eleusininae</taxon>
        <taxon>Eleusine</taxon>
    </lineage>
</organism>
<evidence type="ECO:0000313" key="3">
    <source>
        <dbReference type="Proteomes" id="UP001054889"/>
    </source>
</evidence>
<keyword evidence="1" id="KW-1133">Transmembrane helix</keyword>